<evidence type="ECO:0000313" key="1">
    <source>
        <dbReference type="EMBL" id="EJI86956.1"/>
    </source>
</evidence>
<protein>
    <submittedName>
        <fullName evidence="1">Uncharacterized protein</fullName>
    </submittedName>
</protein>
<reference evidence="1 2" key="1">
    <citation type="journal article" date="2012" name="J. Bacteriol.">
        <title>Genome Sequence of Pectin-Degrading Alishewanella aestuarii Strain B11T, Isolated from Tidal Flat Sediment.</title>
        <authorList>
            <person name="Jung J."/>
            <person name="Choi S."/>
            <person name="Chun J."/>
            <person name="Park W."/>
        </authorList>
    </citation>
    <scope>NUCLEOTIDE SEQUENCE [LARGE SCALE GENOMIC DNA]</scope>
    <source>
        <strain evidence="1 2">B11</strain>
    </source>
</reference>
<gene>
    <name evidence="1" type="ORF">AEST_05020</name>
</gene>
<dbReference type="EMBL" id="ALAB01000002">
    <property type="protein sequence ID" value="EJI86956.1"/>
    <property type="molecule type" value="Genomic_DNA"/>
</dbReference>
<dbReference type="PATRIC" id="fig|1197174.4.peg.492"/>
<evidence type="ECO:0000313" key="2">
    <source>
        <dbReference type="Proteomes" id="UP000012043"/>
    </source>
</evidence>
<accession>J1QMX0</accession>
<dbReference type="InterPro" id="IPR014942">
    <property type="entry name" value="AbiEii"/>
</dbReference>
<dbReference type="Proteomes" id="UP000012043">
    <property type="component" value="Unassembled WGS sequence"/>
</dbReference>
<dbReference type="AlphaFoldDB" id="J1QMX0"/>
<dbReference type="Pfam" id="PF08843">
    <property type="entry name" value="AbiEii"/>
    <property type="match status" value="1"/>
</dbReference>
<comment type="caution">
    <text evidence="1">The sequence shown here is derived from an EMBL/GenBank/DDBJ whole genome shotgun (WGS) entry which is preliminary data.</text>
</comment>
<sequence>MLNHYNIVVPTEGILVPVQSLQETLADKFIAVAYRARRIKPRDIWDIVWIKQRGVALSKELVEKN</sequence>
<keyword evidence="2" id="KW-1185">Reference proteome</keyword>
<proteinExistence type="predicted"/>
<organism evidence="1 2">
    <name type="scientific">Alishewanella aestuarii B11</name>
    <dbReference type="NCBI Taxonomy" id="1197174"/>
    <lineage>
        <taxon>Bacteria</taxon>
        <taxon>Pseudomonadati</taxon>
        <taxon>Pseudomonadota</taxon>
        <taxon>Gammaproteobacteria</taxon>
        <taxon>Alteromonadales</taxon>
        <taxon>Alteromonadaceae</taxon>
        <taxon>Alishewanella</taxon>
    </lineage>
</organism>
<name>J1QMX0_9ALTE</name>